<dbReference type="SUPFAM" id="SSF52172">
    <property type="entry name" value="CheY-like"/>
    <property type="match status" value="1"/>
</dbReference>
<dbReference type="Pfam" id="PF00196">
    <property type="entry name" value="GerE"/>
    <property type="match status" value="1"/>
</dbReference>
<keyword evidence="3" id="KW-0804">Transcription</keyword>
<dbReference type="RefSeq" id="WP_197164038.1">
    <property type="nucleotide sequence ID" value="NZ_JADZGI010000001.1"/>
</dbReference>
<keyword evidence="4" id="KW-0597">Phosphoprotein</keyword>
<dbReference type="InterPro" id="IPR000792">
    <property type="entry name" value="Tscrpt_reg_LuxR_C"/>
</dbReference>
<dbReference type="InterPro" id="IPR011006">
    <property type="entry name" value="CheY-like_superfamily"/>
</dbReference>
<dbReference type="PROSITE" id="PS50043">
    <property type="entry name" value="HTH_LUXR_2"/>
    <property type="match status" value="1"/>
</dbReference>
<keyword evidence="8" id="KW-1185">Reference proteome</keyword>
<reference evidence="7" key="1">
    <citation type="submission" date="2020-11" db="EMBL/GenBank/DDBJ databases">
        <title>Novosphingobium aureum sp. nov., a marine bacterium isolated from sediment of a salt flat.</title>
        <authorList>
            <person name="Yoo Y."/>
            <person name="Kim J.-J."/>
        </authorList>
    </citation>
    <scope>NUCLEOTIDE SEQUENCE</scope>
    <source>
        <strain evidence="7">YJ-S2-02</strain>
    </source>
</reference>
<dbReference type="PROSITE" id="PS00622">
    <property type="entry name" value="HTH_LUXR_1"/>
    <property type="match status" value="1"/>
</dbReference>
<dbReference type="Gene3D" id="3.40.50.2300">
    <property type="match status" value="1"/>
</dbReference>
<evidence type="ECO:0000259" key="6">
    <source>
        <dbReference type="PROSITE" id="PS50110"/>
    </source>
</evidence>
<keyword evidence="2" id="KW-0238">DNA-binding</keyword>
<evidence type="ECO:0000259" key="5">
    <source>
        <dbReference type="PROSITE" id="PS50043"/>
    </source>
</evidence>
<protein>
    <submittedName>
        <fullName evidence="7">Response regulator transcription factor</fullName>
    </submittedName>
</protein>
<gene>
    <name evidence="7" type="ORF">I5E68_12125</name>
</gene>
<dbReference type="GO" id="GO:0006355">
    <property type="term" value="P:regulation of DNA-templated transcription"/>
    <property type="evidence" value="ECO:0007669"/>
    <property type="project" value="InterPro"/>
</dbReference>
<dbReference type="PANTHER" id="PTHR44688:SF16">
    <property type="entry name" value="DNA-BINDING TRANSCRIPTIONAL ACTIVATOR DEVR_DOSR"/>
    <property type="match status" value="1"/>
</dbReference>
<name>A0A931MLQ3_9SPHN</name>
<dbReference type="AlphaFoldDB" id="A0A931MLQ3"/>
<dbReference type="Proteomes" id="UP000617634">
    <property type="component" value="Unassembled WGS sequence"/>
</dbReference>
<organism evidence="7 8">
    <name type="scientific">Novosphingobium aureum</name>
    <dbReference type="NCBI Taxonomy" id="2792964"/>
    <lineage>
        <taxon>Bacteria</taxon>
        <taxon>Pseudomonadati</taxon>
        <taxon>Pseudomonadota</taxon>
        <taxon>Alphaproteobacteria</taxon>
        <taxon>Sphingomonadales</taxon>
        <taxon>Sphingomonadaceae</taxon>
        <taxon>Novosphingobium</taxon>
    </lineage>
</organism>
<evidence type="ECO:0000313" key="8">
    <source>
        <dbReference type="Proteomes" id="UP000617634"/>
    </source>
</evidence>
<evidence type="ECO:0000256" key="4">
    <source>
        <dbReference type="PROSITE-ProRule" id="PRU00169"/>
    </source>
</evidence>
<evidence type="ECO:0000256" key="1">
    <source>
        <dbReference type="ARBA" id="ARBA00023015"/>
    </source>
</evidence>
<dbReference type="InterPro" id="IPR001789">
    <property type="entry name" value="Sig_transdc_resp-reg_receiver"/>
</dbReference>
<dbReference type="PROSITE" id="PS50110">
    <property type="entry name" value="RESPONSE_REGULATORY"/>
    <property type="match status" value="1"/>
</dbReference>
<feature type="domain" description="Response regulatory" evidence="6">
    <location>
        <begin position="9"/>
        <end position="123"/>
    </location>
</feature>
<dbReference type="SMART" id="SM00421">
    <property type="entry name" value="HTH_LUXR"/>
    <property type="match status" value="1"/>
</dbReference>
<sequence length="248" mass="27048">MTLAVTEIPVAIVGFNPLVRAGICNILSSSEFHCAEYHDCSRDALRSGSLVEQQLAIFDVSSPDEDIQLLSEISENCPELRIAALVDDFDIGRMLDVFQAGADAYILKEIGSDPLIESLRLVHQGEKVLPSALLDHLPRKQALLEGQSEVQVQLGELLSEREIDTLRCLVMGYPNKVIAYRLDISEATVKVHVKAILRKLMVQNRTQAAIWAVNQGLDCNFGDLRDGPEIAAASVLNDGAMPAISLAS</sequence>
<evidence type="ECO:0000313" key="7">
    <source>
        <dbReference type="EMBL" id="MBH0113694.1"/>
    </source>
</evidence>
<dbReference type="GO" id="GO:0000160">
    <property type="term" value="P:phosphorelay signal transduction system"/>
    <property type="evidence" value="ECO:0007669"/>
    <property type="project" value="InterPro"/>
</dbReference>
<evidence type="ECO:0000256" key="3">
    <source>
        <dbReference type="ARBA" id="ARBA00023163"/>
    </source>
</evidence>
<dbReference type="EMBL" id="JADZGI010000001">
    <property type="protein sequence ID" value="MBH0113694.1"/>
    <property type="molecule type" value="Genomic_DNA"/>
</dbReference>
<dbReference type="PRINTS" id="PR00038">
    <property type="entry name" value="HTHLUXR"/>
</dbReference>
<keyword evidence="1" id="KW-0805">Transcription regulation</keyword>
<accession>A0A931MLQ3</accession>
<dbReference type="SUPFAM" id="SSF46894">
    <property type="entry name" value="C-terminal effector domain of the bipartite response regulators"/>
    <property type="match status" value="1"/>
</dbReference>
<dbReference type="GO" id="GO:0003677">
    <property type="term" value="F:DNA binding"/>
    <property type="evidence" value="ECO:0007669"/>
    <property type="project" value="UniProtKB-KW"/>
</dbReference>
<comment type="caution">
    <text evidence="7">The sequence shown here is derived from an EMBL/GenBank/DDBJ whole genome shotgun (WGS) entry which is preliminary data.</text>
</comment>
<feature type="modified residue" description="4-aspartylphosphate" evidence="4">
    <location>
        <position position="59"/>
    </location>
</feature>
<dbReference type="PANTHER" id="PTHR44688">
    <property type="entry name" value="DNA-BINDING TRANSCRIPTIONAL ACTIVATOR DEVR_DOSR"/>
    <property type="match status" value="1"/>
</dbReference>
<dbReference type="InterPro" id="IPR016032">
    <property type="entry name" value="Sig_transdc_resp-reg_C-effctor"/>
</dbReference>
<dbReference type="CDD" id="cd06170">
    <property type="entry name" value="LuxR_C_like"/>
    <property type="match status" value="1"/>
</dbReference>
<proteinExistence type="predicted"/>
<evidence type="ECO:0000256" key="2">
    <source>
        <dbReference type="ARBA" id="ARBA00023125"/>
    </source>
</evidence>
<feature type="domain" description="HTH luxR-type" evidence="5">
    <location>
        <begin position="151"/>
        <end position="216"/>
    </location>
</feature>